<keyword evidence="2" id="KW-0812">Transmembrane</keyword>
<comment type="caution">
    <text evidence="3">The sequence shown here is derived from an EMBL/GenBank/DDBJ whole genome shotgun (WGS) entry which is preliminary data.</text>
</comment>
<reference evidence="3" key="1">
    <citation type="submission" date="2019-06" db="EMBL/GenBank/DDBJ databases">
        <authorList>
            <person name="Zheng W."/>
        </authorList>
    </citation>
    <scope>NUCLEOTIDE SEQUENCE</scope>
    <source>
        <strain evidence="3">QDHG01</strain>
    </source>
</reference>
<keyword evidence="4" id="KW-1185">Reference proteome</keyword>
<proteinExistence type="predicted"/>
<organism evidence="3 4">
    <name type="scientific">Halteria grandinella</name>
    <dbReference type="NCBI Taxonomy" id="5974"/>
    <lineage>
        <taxon>Eukaryota</taxon>
        <taxon>Sar</taxon>
        <taxon>Alveolata</taxon>
        <taxon>Ciliophora</taxon>
        <taxon>Intramacronucleata</taxon>
        <taxon>Spirotrichea</taxon>
        <taxon>Stichotrichia</taxon>
        <taxon>Sporadotrichida</taxon>
        <taxon>Halteriidae</taxon>
        <taxon>Halteria</taxon>
    </lineage>
</organism>
<accession>A0A8J8NQN1</accession>
<evidence type="ECO:0000313" key="3">
    <source>
        <dbReference type="EMBL" id="TNV79718.1"/>
    </source>
</evidence>
<keyword evidence="2" id="KW-1133">Transmembrane helix</keyword>
<evidence type="ECO:0000313" key="4">
    <source>
        <dbReference type="Proteomes" id="UP000785679"/>
    </source>
</evidence>
<feature type="transmembrane region" description="Helical" evidence="2">
    <location>
        <begin position="43"/>
        <end position="64"/>
    </location>
</feature>
<dbReference type="Proteomes" id="UP000785679">
    <property type="component" value="Unassembled WGS sequence"/>
</dbReference>
<evidence type="ECO:0000256" key="1">
    <source>
        <dbReference type="SAM" id="MobiDB-lite"/>
    </source>
</evidence>
<feature type="compositionally biased region" description="Basic and acidic residues" evidence="1">
    <location>
        <begin position="266"/>
        <end position="278"/>
    </location>
</feature>
<sequence>MRRFLICTTTLSIVYHTITLIRMFFPTNSIRDILVWFDMVSRFLYLFLFSYLGITWFFQLSFFITTKVQNLRRFNLSLNWLNFLIIVFTYILSAIMILHHINLLICGTIEEFVEPLSPHSVTLFWRYFYIFLFIGDSCCNFVMCMALASLFFYQAGRLQAMMAVGEDESHYYDSEVSRILKNKKKPEKVEPVRDSDVIKTTQGLADANKETAIFGQPEQISQQSPVVEERLATSVNQDTSEDQFPKSFRAQSDDFELLAKSHLEDKPEHLSKHSEQNRLSEPTLPQPLTQRDHISQHRHGNNAGLSFIEVDFRTVSAITGMGARGGQNLVQRFLQLQFINPYGEDDRSSQGGYTVASKQKVYFERSGGSTYFKK</sequence>
<name>A0A8J8NQN1_HALGN</name>
<dbReference type="EMBL" id="RRYP01008523">
    <property type="protein sequence ID" value="TNV79718.1"/>
    <property type="molecule type" value="Genomic_DNA"/>
</dbReference>
<feature type="region of interest" description="Disordered" evidence="1">
    <location>
        <begin position="266"/>
        <end position="300"/>
    </location>
</feature>
<dbReference type="AlphaFoldDB" id="A0A8J8NQN1"/>
<feature type="transmembrane region" description="Helical" evidence="2">
    <location>
        <begin position="76"/>
        <end position="98"/>
    </location>
</feature>
<evidence type="ECO:0000256" key="2">
    <source>
        <dbReference type="SAM" id="Phobius"/>
    </source>
</evidence>
<protein>
    <submittedName>
        <fullName evidence="3">Uncharacterized protein</fullName>
    </submittedName>
</protein>
<gene>
    <name evidence="3" type="ORF">FGO68_gene15770</name>
</gene>
<keyword evidence="2" id="KW-0472">Membrane</keyword>
<feature type="transmembrane region" description="Helical" evidence="2">
    <location>
        <begin position="127"/>
        <end position="153"/>
    </location>
</feature>